<accession>A0A450SGS7</accession>
<name>A0A450SGS7_9GAMM</name>
<comment type="subcellular location">
    <subcellularLocation>
        <location evidence="1">Membrane</location>
    </subcellularLocation>
</comment>
<feature type="transmembrane region" description="Helical" evidence="9">
    <location>
        <begin position="63"/>
        <end position="82"/>
    </location>
</feature>
<comment type="function">
    <text evidence="9">Essential subunit of the Sec protein translocation channel SecYEG. Clamps together the 2 halves of SecY. May contact the channel plug during translocation.</text>
</comment>
<feature type="region of interest" description="Disordered" evidence="10">
    <location>
        <begin position="1"/>
        <end position="28"/>
    </location>
</feature>
<evidence type="ECO:0000256" key="8">
    <source>
        <dbReference type="ARBA" id="ARBA00023136"/>
    </source>
</evidence>
<keyword evidence="5 9" id="KW-0653">Protein transport</keyword>
<dbReference type="GO" id="GO:0005886">
    <property type="term" value="C:plasma membrane"/>
    <property type="evidence" value="ECO:0007669"/>
    <property type="project" value="UniProtKB-UniRule"/>
</dbReference>
<dbReference type="PANTHER" id="PTHR33910:SF1">
    <property type="entry name" value="PROTEIN TRANSLOCASE SUBUNIT SECE"/>
    <property type="match status" value="1"/>
</dbReference>
<evidence type="ECO:0000256" key="9">
    <source>
        <dbReference type="HAMAP-Rule" id="MF_00422"/>
    </source>
</evidence>
<keyword evidence="6 9" id="KW-1133">Transmembrane helix</keyword>
<evidence type="ECO:0000256" key="2">
    <source>
        <dbReference type="ARBA" id="ARBA00022448"/>
    </source>
</evidence>
<evidence type="ECO:0000256" key="4">
    <source>
        <dbReference type="ARBA" id="ARBA00022692"/>
    </source>
</evidence>
<dbReference type="AlphaFoldDB" id="A0A450SGS7"/>
<dbReference type="GO" id="GO:0009306">
    <property type="term" value="P:protein secretion"/>
    <property type="evidence" value="ECO:0007669"/>
    <property type="project" value="UniProtKB-UniRule"/>
</dbReference>
<dbReference type="HAMAP" id="MF_00422">
    <property type="entry name" value="SecE"/>
    <property type="match status" value="1"/>
</dbReference>
<dbReference type="EMBL" id="CAADEX010000036">
    <property type="protein sequence ID" value="VFJ52287.1"/>
    <property type="molecule type" value="Genomic_DNA"/>
</dbReference>
<comment type="subunit">
    <text evidence="9">Component of the Sec protein translocase complex. Heterotrimer consisting of SecY, SecE and SecG subunits. The heterotrimers can form oligomers, although 1 heterotrimer is thought to be able to translocate proteins. Interacts with the ribosome. Interacts with SecDF, and other proteins may be involved. Interacts with SecA.</text>
</comment>
<evidence type="ECO:0000256" key="10">
    <source>
        <dbReference type="SAM" id="MobiDB-lite"/>
    </source>
</evidence>
<dbReference type="GO" id="GO:0065002">
    <property type="term" value="P:intracellular protein transmembrane transport"/>
    <property type="evidence" value="ECO:0007669"/>
    <property type="project" value="UniProtKB-UniRule"/>
</dbReference>
<dbReference type="GO" id="GO:0006605">
    <property type="term" value="P:protein targeting"/>
    <property type="evidence" value="ECO:0007669"/>
    <property type="project" value="UniProtKB-UniRule"/>
</dbReference>
<dbReference type="InterPro" id="IPR005807">
    <property type="entry name" value="SecE_bac"/>
</dbReference>
<dbReference type="PRINTS" id="PR01650">
    <property type="entry name" value="SECETRNLCASE"/>
</dbReference>
<evidence type="ECO:0000256" key="3">
    <source>
        <dbReference type="ARBA" id="ARBA00022475"/>
    </source>
</evidence>
<dbReference type="InterPro" id="IPR038379">
    <property type="entry name" value="SecE_sf"/>
</dbReference>
<dbReference type="GO" id="GO:0008320">
    <property type="term" value="F:protein transmembrane transporter activity"/>
    <property type="evidence" value="ECO:0007669"/>
    <property type="project" value="UniProtKB-UniRule"/>
</dbReference>
<evidence type="ECO:0000256" key="6">
    <source>
        <dbReference type="ARBA" id="ARBA00022989"/>
    </source>
</evidence>
<dbReference type="PANTHER" id="PTHR33910">
    <property type="entry name" value="PROTEIN TRANSLOCASE SUBUNIT SECE"/>
    <property type="match status" value="1"/>
</dbReference>
<dbReference type="InterPro" id="IPR001901">
    <property type="entry name" value="Translocase_SecE/Sec61-g"/>
</dbReference>
<reference evidence="11" key="1">
    <citation type="submission" date="2019-02" db="EMBL/GenBank/DDBJ databases">
        <authorList>
            <person name="Gruber-Vodicka R. H."/>
            <person name="Seah K. B. B."/>
        </authorList>
    </citation>
    <scope>NUCLEOTIDE SEQUENCE</scope>
    <source>
        <strain evidence="11">BECK_DK47</strain>
    </source>
</reference>
<evidence type="ECO:0000256" key="7">
    <source>
        <dbReference type="ARBA" id="ARBA00023010"/>
    </source>
</evidence>
<comment type="caution">
    <text evidence="9">Lacks conserved residue(s) required for the propagation of feature annotation.</text>
</comment>
<organism evidence="11">
    <name type="scientific">Candidatus Kentrum sp. DK</name>
    <dbReference type="NCBI Taxonomy" id="2126562"/>
    <lineage>
        <taxon>Bacteria</taxon>
        <taxon>Pseudomonadati</taxon>
        <taxon>Pseudomonadota</taxon>
        <taxon>Gammaproteobacteria</taxon>
        <taxon>Candidatus Kentrum</taxon>
    </lineage>
</organism>
<keyword evidence="8 9" id="KW-0472">Membrane</keyword>
<evidence type="ECO:0000313" key="11">
    <source>
        <dbReference type="EMBL" id="VFJ52287.1"/>
    </source>
</evidence>
<comment type="similarity">
    <text evidence="9">Belongs to the SecE/SEC61-gamma family.</text>
</comment>
<evidence type="ECO:0000256" key="5">
    <source>
        <dbReference type="ARBA" id="ARBA00022927"/>
    </source>
</evidence>
<sequence>MVTRSKDNKTDKKIEKTGSVNKDKVGKKEGNSGIPDGIKWFSAVLILAVAIGGFYYSVDDWPWLLRVVGLIGAFGLAGAILLQATQGRLAWNTIKEARMEVRKVVWPTRKETVQTTMIVVVVVFLMAMVLWLLDGLLGWIMRYLLGQGG</sequence>
<gene>
    <name evidence="9" type="primary">secE</name>
    <name evidence="11" type="ORF">BECKDK2373B_GA0170837_103624</name>
</gene>
<feature type="transmembrane region" description="Helical" evidence="9">
    <location>
        <begin position="118"/>
        <end position="141"/>
    </location>
</feature>
<keyword evidence="7 9" id="KW-0811">Translocation</keyword>
<feature type="transmembrane region" description="Helical" evidence="9">
    <location>
        <begin position="37"/>
        <end position="57"/>
    </location>
</feature>
<evidence type="ECO:0000256" key="1">
    <source>
        <dbReference type="ARBA" id="ARBA00004370"/>
    </source>
</evidence>
<keyword evidence="4 9" id="KW-0812">Transmembrane</keyword>
<dbReference type="Gene3D" id="1.20.5.1030">
    <property type="entry name" value="Preprotein translocase secy subunit"/>
    <property type="match status" value="1"/>
</dbReference>
<keyword evidence="2 9" id="KW-0813">Transport</keyword>
<dbReference type="Pfam" id="PF00584">
    <property type="entry name" value="SecE"/>
    <property type="match status" value="1"/>
</dbReference>
<proteinExistence type="inferred from homology"/>
<dbReference type="NCBIfam" id="TIGR00964">
    <property type="entry name" value="secE_bact"/>
    <property type="match status" value="1"/>
</dbReference>
<protein>
    <recommendedName>
        <fullName evidence="9">Protein translocase subunit SecE</fullName>
    </recommendedName>
</protein>
<keyword evidence="3 9" id="KW-1003">Cell membrane</keyword>
<dbReference type="GO" id="GO:0043952">
    <property type="term" value="P:protein transport by the Sec complex"/>
    <property type="evidence" value="ECO:0007669"/>
    <property type="project" value="UniProtKB-UniRule"/>
</dbReference>